<dbReference type="InterPro" id="IPR015421">
    <property type="entry name" value="PyrdxlP-dep_Trfase_major"/>
</dbReference>
<dbReference type="InterPro" id="IPR015422">
    <property type="entry name" value="PyrdxlP-dep_Trfase_small"/>
</dbReference>
<comment type="caution">
    <text evidence="1">The sequence shown here is derived from an EMBL/GenBank/DDBJ whole genome shotgun (WGS) entry which is preliminary data.</text>
</comment>
<reference evidence="1" key="1">
    <citation type="journal article" date="2015" name="Nature">
        <title>Complex archaea that bridge the gap between prokaryotes and eukaryotes.</title>
        <authorList>
            <person name="Spang A."/>
            <person name="Saw J.H."/>
            <person name="Jorgensen S.L."/>
            <person name="Zaremba-Niedzwiedzka K."/>
            <person name="Martijn J."/>
            <person name="Lind A.E."/>
            <person name="van Eijk R."/>
            <person name="Schleper C."/>
            <person name="Guy L."/>
            <person name="Ettema T.J."/>
        </authorList>
    </citation>
    <scope>NUCLEOTIDE SEQUENCE</scope>
</reference>
<accession>A0A0F9K4N3</accession>
<dbReference type="Gene3D" id="3.40.640.10">
    <property type="entry name" value="Type I PLP-dependent aspartate aminotransferase-like (Major domain)"/>
    <property type="match status" value="1"/>
</dbReference>
<dbReference type="GO" id="GO:0008483">
    <property type="term" value="F:transaminase activity"/>
    <property type="evidence" value="ECO:0007669"/>
    <property type="project" value="TreeGrafter"/>
</dbReference>
<dbReference type="PANTHER" id="PTHR30244">
    <property type="entry name" value="TRANSAMINASE"/>
    <property type="match status" value="1"/>
</dbReference>
<dbReference type="Gene3D" id="3.90.1150.10">
    <property type="entry name" value="Aspartate Aminotransferase, domain 1"/>
    <property type="match status" value="1"/>
</dbReference>
<dbReference type="AlphaFoldDB" id="A0A0F9K4N3"/>
<dbReference type="Pfam" id="PF01041">
    <property type="entry name" value="DegT_DnrJ_EryC1"/>
    <property type="match status" value="1"/>
</dbReference>
<dbReference type="GO" id="GO:0030170">
    <property type="term" value="F:pyridoxal phosphate binding"/>
    <property type="evidence" value="ECO:0007669"/>
    <property type="project" value="TreeGrafter"/>
</dbReference>
<dbReference type="InterPro" id="IPR000653">
    <property type="entry name" value="DegT/StrS_aminotransferase"/>
</dbReference>
<organism evidence="1">
    <name type="scientific">marine sediment metagenome</name>
    <dbReference type="NCBI Taxonomy" id="412755"/>
    <lineage>
        <taxon>unclassified sequences</taxon>
        <taxon>metagenomes</taxon>
        <taxon>ecological metagenomes</taxon>
    </lineage>
</organism>
<name>A0A0F9K4N3_9ZZZZ</name>
<gene>
    <name evidence="1" type="ORF">LCGC14_1373670</name>
</gene>
<evidence type="ECO:0000313" key="1">
    <source>
        <dbReference type="EMBL" id="KKM77079.1"/>
    </source>
</evidence>
<sequence>MVFTKEFTRQEPIPEEAIQRALEVLRGGRLHRYNTGPGEDSEVALLEKEFAEYVGTKYCLACASCGSAIYLALKSAGIKPRDKVLCNAYTLAPVPGAIENAAGKTILVEIKENYTIDLDDMSRKAKQSDAKYFLLSHMRGHTADMDRVEEICDKLGLYLIEDCAHTLGAKWGSRPSGTFGRIGCYSTQTYKHMNSGEGGLLVTNDDSVIAKAILFSGSYMLYERHISRPPMDIFERYKKITPNFSLRMDNLRAAILRPQLRDIEKQCQRWNERYVLLEEALNKIDHISIPERDPKEHYVGSSIQFTMEGITRNQIMEFLDKCGHRGVKIKWFGWDEPKGFTSSYDSWQYISHIPELPRTKKVLDFMCDFRIPLTFSLENCKLVAAIIKQVVEEIIG</sequence>
<dbReference type="GO" id="GO:0000271">
    <property type="term" value="P:polysaccharide biosynthetic process"/>
    <property type="evidence" value="ECO:0007669"/>
    <property type="project" value="TreeGrafter"/>
</dbReference>
<dbReference type="InterPro" id="IPR015424">
    <property type="entry name" value="PyrdxlP-dep_Trfase"/>
</dbReference>
<dbReference type="PANTHER" id="PTHR30244:SF34">
    <property type="entry name" value="DTDP-4-AMINO-4,6-DIDEOXYGALACTOSE TRANSAMINASE"/>
    <property type="match status" value="1"/>
</dbReference>
<proteinExistence type="predicted"/>
<dbReference type="SUPFAM" id="SSF53383">
    <property type="entry name" value="PLP-dependent transferases"/>
    <property type="match status" value="1"/>
</dbReference>
<evidence type="ECO:0008006" key="2">
    <source>
        <dbReference type="Google" id="ProtNLM"/>
    </source>
</evidence>
<dbReference type="PIRSF" id="PIRSF000390">
    <property type="entry name" value="PLP_StrS"/>
    <property type="match status" value="1"/>
</dbReference>
<dbReference type="EMBL" id="LAZR01008701">
    <property type="protein sequence ID" value="KKM77079.1"/>
    <property type="molecule type" value="Genomic_DNA"/>
</dbReference>
<protein>
    <recommendedName>
        <fullName evidence="2">Aminotransferase class I/classII domain-containing protein</fullName>
    </recommendedName>
</protein>